<evidence type="ECO:0000256" key="2">
    <source>
        <dbReference type="ARBA" id="ARBA00022448"/>
    </source>
</evidence>
<dbReference type="PANTHER" id="PTHR43414">
    <property type="entry name" value="MULTIDRUG RESISTANCE PROTEIN MDTG"/>
    <property type="match status" value="1"/>
</dbReference>
<comment type="caution">
    <text evidence="9">The sequence shown here is derived from an EMBL/GenBank/DDBJ whole genome shotgun (WGS) entry which is preliminary data.</text>
</comment>
<feature type="transmembrane region" description="Helical" evidence="7">
    <location>
        <begin position="354"/>
        <end position="372"/>
    </location>
</feature>
<dbReference type="PANTHER" id="PTHR43414:SF6">
    <property type="entry name" value="MULTIDRUG RESISTANCE PROTEIN MDTG"/>
    <property type="match status" value="1"/>
</dbReference>
<evidence type="ECO:0000256" key="4">
    <source>
        <dbReference type="ARBA" id="ARBA00022692"/>
    </source>
</evidence>
<evidence type="ECO:0000313" key="9">
    <source>
        <dbReference type="EMBL" id="TMI83701.1"/>
    </source>
</evidence>
<accession>A0A537JJH6</accession>
<dbReference type="Pfam" id="PF07690">
    <property type="entry name" value="MFS_1"/>
    <property type="match status" value="1"/>
</dbReference>
<evidence type="ECO:0000313" key="10">
    <source>
        <dbReference type="Proteomes" id="UP000320048"/>
    </source>
</evidence>
<evidence type="ECO:0000259" key="8">
    <source>
        <dbReference type="PROSITE" id="PS50850"/>
    </source>
</evidence>
<protein>
    <submittedName>
        <fullName evidence="9">Multidrug efflux MFS transporter</fullName>
    </submittedName>
</protein>
<organism evidence="9 10">
    <name type="scientific">Candidatus Segetimicrobium genomatis</name>
    <dbReference type="NCBI Taxonomy" id="2569760"/>
    <lineage>
        <taxon>Bacteria</taxon>
        <taxon>Bacillati</taxon>
        <taxon>Candidatus Sysuimicrobiota</taxon>
        <taxon>Candidatus Sysuimicrobiia</taxon>
        <taxon>Candidatus Sysuimicrobiales</taxon>
        <taxon>Candidatus Segetimicrobiaceae</taxon>
        <taxon>Candidatus Segetimicrobium</taxon>
    </lineage>
</organism>
<dbReference type="GO" id="GO:0022857">
    <property type="term" value="F:transmembrane transporter activity"/>
    <property type="evidence" value="ECO:0007669"/>
    <property type="project" value="InterPro"/>
</dbReference>
<keyword evidence="5 7" id="KW-1133">Transmembrane helix</keyword>
<feature type="transmembrane region" description="Helical" evidence="7">
    <location>
        <begin position="322"/>
        <end position="342"/>
    </location>
</feature>
<feature type="transmembrane region" description="Helical" evidence="7">
    <location>
        <begin position="206"/>
        <end position="225"/>
    </location>
</feature>
<feature type="transmembrane region" description="Helical" evidence="7">
    <location>
        <begin position="118"/>
        <end position="137"/>
    </location>
</feature>
<name>A0A537JJH6_9BACT</name>
<gene>
    <name evidence="9" type="ORF">E6H04_02470</name>
</gene>
<evidence type="ECO:0000256" key="7">
    <source>
        <dbReference type="SAM" id="Phobius"/>
    </source>
</evidence>
<evidence type="ECO:0000256" key="3">
    <source>
        <dbReference type="ARBA" id="ARBA00022475"/>
    </source>
</evidence>
<keyword evidence="2" id="KW-0813">Transport</keyword>
<dbReference type="EMBL" id="VBAO01000064">
    <property type="protein sequence ID" value="TMI83701.1"/>
    <property type="molecule type" value="Genomic_DNA"/>
</dbReference>
<keyword evidence="6 7" id="KW-0472">Membrane</keyword>
<dbReference type="InterPro" id="IPR020846">
    <property type="entry name" value="MFS_dom"/>
</dbReference>
<keyword evidence="3" id="KW-1003">Cell membrane</keyword>
<sequence length="469" mass="48386">MKLSSVVPGFPKTCRTPRSRSISKRTVLACILFPLAWETAALPPKNLMTQARDSRGAWATPAHPEPVEGMLVAIWQRNIYAIWSAQFLAMIGLTLVAPFLPLYLRLLGVGSVEDVERWSGVVFAAPFAVQTLAAPLWGVAGDRYGRKLMVLRAMAGIGTTSMLSAFVRNVGQLVFLRAVQGGVSGFVAASNALVTASIPPDRMGAALGVLQTSLTAGGIIGPLIGGALADLVGYRNVFLITGVACYAAAVIVLRGAHEDAPPAHARTGGPGVLSNLGAFFRTPALRTTGLLLCTTQIAIMSVEPIFVVYVSTLQVPPDRVATVAGVLFSIAGVTSMLGAPLWGRTADRAGGQRVLALTLGGAALAYAAQAGARGPWDLFAFRAASGFFTGGLLPPLYAIVARSTPPERLGGIMGLTSSAIMLGSVIGPLAGGLLSAAVGIRFVFLAAAAVLGISALGVRGLGAARHLQS</sequence>
<dbReference type="AlphaFoldDB" id="A0A537JJH6"/>
<feature type="transmembrane region" description="Helical" evidence="7">
    <location>
        <begin position="412"/>
        <end position="434"/>
    </location>
</feature>
<dbReference type="PROSITE" id="PS50850">
    <property type="entry name" value="MFS"/>
    <property type="match status" value="1"/>
</dbReference>
<dbReference type="Proteomes" id="UP000320048">
    <property type="component" value="Unassembled WGS sequence"/>
</dbReference>
<dbReference type="Gene3D" id="1.20.1250.20">
    <property type="entry name" value="MFS general substrate transporter like domains"/>
    <property type="match status" value="2"/>
</dbReference>
<dbReference type="SUPFAM" id="SSF103473">
    <property type="entry name" value="MFS general substrate transporter"/>
    <property type="match status" value="1"/>
</dbReference>
<proteinExistence type="predicted"/>
<evidence type="ECO:0000256" key="6">
    <source>
        <dbReference type="ARBA" id="ARBA00023136"/>
    </source>
</evidence>
<reference evidence="9 10" key="1">
    <citation type="journal article" date="2019" name="Nat. Microbiol.">
        <title>Mediterranean grassland soil C-N compound turnover is dependent on rainfall and depth, and is mediated by genomically divergent microorganisms.</title>
        <authorList>
            <person name="Diamond S."/>
            <person name="Andeer P.F."/>
            <person name="Li Z."/>
            <person name="Crits-Christoph A."/>
            <person name="Burstein D."/>
            <person name="Anantharaman K."/>
            <person name="Lane K.R."/>
            <person name="Thomas B.C."/>
            <person name="Pan C."/>
            <person name="Northen T.R."/>
            <person name="Banfield J.F."/>
        </authorList>
    </citation>
    <scope>NUCLEOTIDE SEQUENCE [LARGE SCALE GENOMIC DNA]</scope>
    <source>
        <strain evidence="9">NP_7</strain>
    </source>
</reference>
<feature type="transmembrane region" description="Helical" evidence="7">
    <location>
        <begin position="378"/>
        <end position="400"/>
    </location>
</feature>
<feature type="transmembrane region" description="Helical" evidence="7">
    <location>
        <begin position="237"/>
        <end position="256"/>
    </location>
</feature>
<feature type="transmembrane region" description="Helical" evidence="7">
    <location>
        <begin position="80"/>
        <end position="106"/>
    </location>
</feature>
<dbReference type="InterPro" id="IPR036259">
    <property type="entry name" value="MFS_trans_sf"/>
</dbReference>
<keyword evidence="4 7" id="KW-0812">Transmembrane</keyword>
<feature type="transmembrane region" description="Helical" evidence="7">
    <location>
        <begin position="173"/>
        <end position="194"/>
    </location>
</feature>
<evidence type="ECO:0000256" key="1">
    <source>
        <dbReference type="ARBA" id="ARBA00004651"/>
    </source>
</evidence>
<dbReference type="GO" id="GO:0005886">
    <property type="term" value="C:plasma membrane"/>
    <property type="evidence" value="ECO:0007669"/>
    <property type="project" value="UniProtKB-SubCell"/>
</dbReference>
<feature type="transmembrane region" description="Helical" evidence="7">
    <location>
        <begin position="289"/>
        <end position="310"/>
    </location>
</feature>
<feature type="transmembrane region" description="Helical" evidence="7">
    <location>
        <begin position="149"/>
        <end position="167"/>
    </location>
</feature>
<dbReference type="PRINTS" id="PR01035">
    <property type="entry name" value="TCRTETA"/>
</dbReference>
<feature type="domain" description="Major facilitator superfamily (MFS) profile" evidence="8">
    <location>
        <begin position="78"/>
        <end position="466"/>
    </location>
</feature>
<dbReference type="InterPro" id="IPR011701">
    <property type="entry name" value="MFS"/>
</dbReference>
<feature type="transmembrane region" description="Helical" evidence="7">
    <location>
        <begin position="440"/>
        <end position="461"/>
    </location>
</feature>
<dbReference type="InterPro" id="IPR001958">
    <property type="entry name" value="Tet-R_TetA/multi-R_MdtG-like"/>
</dbReference>
<evidence type="ECO:0000256" key="5">
    <source>
        <dbReference type="ARBA" id="ARBA00022989"/>
    </source>
</evidence>
<comment type="subcellular location">
    <subcellularLocation>
        <location evidence="1">Cell membrane</location>
        <topology evidence="1">Multi-pass membrane protein</topology>
    </subcellularLocation>
</comment>